<evidence type="ECO:0000259" key="1">
    <source>
        <dbReference type="Pfam" id="PF09992"/>
    </source>
</evidence>
<dbReference type="Pfam" id="PF09992">
    <property type="entry name" value="NAGPA"/>
    <property type="match status" value="1"/>
</dbReference>
<proteinExistence type="predicted"/>
<accession>A0A074LNP4</accession>
<dbReference type="InterPro" id="IPR018711">
    <property type="entry name" value="NAGPA"/>
</dbReference>
<dbReference type="PANTHER" id="PTHR40446">
    <property type="entry name" value="N-ACETYLGLUCOSAMINE-1-PHOSPHODIESTER ALPHA-N-ACETYLGLUCOSAMINIDASE"/>
    <property type="match status" value="1"/>
</dbReference>
<dbReference type="PANTHER" id="PTHR40446:SF2">
    <property type="entry name" value="N-ACETYLGLUCOSAMINE-1-PHOSPHODIESTER ALPHA-N-ACETYLGLUCOSAMINIDASE"/>
    <property type="match status" value="1"/>
</dbReference>
<organism evidence="2 3">
    <name type="scientific">Tumebacillus flagellatus</name>
    <dbReference type="NCBI Taxonomy" id="1157490"/>
    <lineage>
        <taxon>Bacteria</taxon>
        <taxon>Bacillati</taxon>
        <taxon>Bacillota</taxon>
        <taxon>Bacilli</taxon>
        <taxon>Bacillales</taxon>
        <taxon>Alicyclobacillaceae</taxon>
        <taxon>Tumebacillus</taxon>
    </lineage>
</organism>
<sequence length="315" mass="33402">MKKWLKRTGLLFSLFTYLLVSSVLLVFYGPFEHLRAMVVGSILTSRHPQYAEYFLSEEKLKQYQPLAMDAAAAGSADAEALNNYSDIHDNSIDVIPIDEKLFTGKLMIVKDPKRLHVEVTQHLNDVGELVSDMADRTNAVAAVNAGGFLDVSGHGTGGIPLGLTISHGKTVVSPTNAPIIGFNQAGALVIGNYNKEDIASLHLTEAVSFGPQLVDKGQGLITNGDGGWGRSARSAIGQRSDGAVLLLVVQGRGTGGIGATLKDIEQVMLENGAMTAANLDGGFSSEMWQDGSLTVPPSNPLGERPVATAFVVTKN</sequence>
<keyword evidence="3" id="KW-1185">Reference proteome</keyword>
<dbReference type="eggNOG" id="COG4632">
    <property type="taxonomic scope" value="Bacteria"/>
</dbReference>
<dbReference type="RefSeq" id="WP_038089798.1">
    <property type="nucleotide sequence ID" value="NZ_JMIR01000019.1"/>
</dbReference>
<protein>
    <recommendedName>
        <fullName evidence="1">Phosphodiester glycosidase domain-containing protein</fullName>
    </recommendedName>
</protein>
<evidence type="ECO:0000313" key="3">
    <source>
        <dbReference type="Proteomes" id="UP000027931"/>
    </source>
</evidence>
<gene>
    <name evidence="2" type="ORF">EL26_14205</name>
</gene>
<reference evidence="2 3" key="1">
    <citation type="journal article" date="2013" name="Int. J. Syst. Evol. Microbiol.">
        <title>Tumebacillus flagellatus sp. nov., an alpha-amylase/pullulanase-producing bacterium isolated from cassava wastewater.</title>
        <authorList>
            <person name="Wang Q."/>
            <person name="Xie N."/>
            <person name="Qin Y."/>
            <person name="Shen N."/>
            <person name="Zhu J."/>
            <person name="Mi H."/>
            <person name="Huang R."/>
        </authorList>
    </citation>
    <scope>NUCLEOTIDE SEQUENCE [LARGE SCALE GENOMIC DNA]</scope>
    <source>
        <strain evidence="2 3">GST4</strain>
    </source>
</reference>
<dbReference type="STRING" id="1157490.EL26_14205"/>
<evidence type="ECO:0000313" key="2">
    <source>
        <dbReference type="EMBL" id="KEO82714.1"/>
    </source>
</evidence>
<dbReference type="EMBL" id="JMIR01000019">
    <property type="protein sequence ID" value="KEO82714.1"/>
    <property type="molecule type" value="Genomic_DNA"/>
</dbReference>
<dbReference type="Proteomes" id="UP000027931">
    <property type="component" value="Unassembled WGS sequence"/>
</dbReference>
<dbReference type="AlphaFoldDB" id="A0A074LNP4"/>
<name>A0A074LNP4_9BACL</name>
<comment type="caution">
    <text evidence="2">The sequence shown here is derived from an EMBL/GenBank/DDBJ whole genome shotgun (WGS) entry which is preliminary data.</text>
</comment>
<feature type="domain" description="Phosphodiester glycosidase" evidence="1">
    <location>
        <begin position="138"/>
        <end position="313"/>
    </location>
</feature>